<reference evidence="1" key="1">
    <citation type="submission" date="2020-05" db="EMBL/GenBank/DDBJ databases">
        <authorList>
            <person name="Chiriac C."/>
            <person name="Salcher M."/>
            <person name="Ghai R."/>
            <person name="Kavagutti S V."/>
        </authorList>
    </citation>
    <scope>NUCLEOTIDE SEQUENCE</scope>
</reference>
<accession>A0A6J6IZK5</accession>
<gene>
    <name evidence="1" type="ORF">UFOPK1961_00692</name>
</gene>
<evidence type="ECO:0000313" key="1">
    <source>
        <dbReference type="EMBL" id="CAB4630021.1"/>
    </source>
</evidence>
<dbReference type="EMBL" id="CAEZVJ010000068">
    <property type="protein sequence ID" value="CAB4630021.1"/>
    <property type="molecule type" value="Genomic_DNA"/>
</dbReference>
<dbReference type="AlphaFoldDB" id="A0A6J6IZK5"/>
<name>A0A6J6IZK5_9ZZZZ</name>
<sequence length="220" mass="25470">MRTTRMRRPRRLTDSPQYIETFDDMKAWIEWRTTFIESTKNLWEERFVLGVFEDRIVAQIHGHVASILSTVDWIPTIHDYQQRYSHDIVKLAHEPDGKLRVVCSCGLVADVPTRVARRYGRKVSFLMFTAGVRQPLRDEKLESWFFSEPGHRDVYYGEDACCFVTVSSADGESITRQVVCSGCGHVTPLTWTGKLALFRPETFLENIERHRTVCPQGKGE</sequence>
<organism evidence="1">
    <name type="scientific">freshwater metagenome</name>
    <dbReference type="NCBI Taxonomy" id="449393"/>
    <lineage>
        <taxon>unclassified sequences</taxon>
        <taxon>metagenomes</taxon>
        <taxon>ecological metagenomes</taxon>
    </lineage>
</organism>
<protein>
    <submittedName>
        <fullName evidence="1">Unannotated protein</fullName>
    </submittedName>
</protein>
<proteinExistence type="predicted"/>